<dbReference type="InterPro" id="IPR005149">
    <property type="entry name" value="Tscrpt_reg_PadR_N"/>
</dbReference>
<feature type="domain" description="Transcription regulator PadR C-terminal" evidence="2">
    <location>
        <begin position="92"/>
        <end position="157"/>
    </location>
</feature>
<dbReference type="InterPro" id="IPR036390">
    <property type="entry name" value="WH_DNA-bd_sf"/>
</dbReference>
<dbReference type="Proteomes" id="UP000789719">
    <property type="component" value="Unassembled WGS sequence"/>
</dbReference>
<proteinExistence type="predicted"/>
<dbReference type="SUPFAM" id="SSF46785">
    <property type="entry name" value="Winged helix' DNA-binding domain"/>
    <property type="match status" value="1"/>
</dbReference>
<dbReference type="Pfam" id="PF10400">
    <property type="entry name" value="Vir_act_alpha_C"/>
    <property type="match status" value="1"/>
</dbReference>
<gene>
    <name evidence="3" type="ORF">WGH24286_00504</name>
</gene>
<evidence type="ECO:0000313" key="3">
    <source>
        <dbReference type="EMBL" id="CAH0418088.1"/>
    </source>
</evidence>
<reference evidence="3 4" key="1">
    <citation type="submission" date="2021-11" db="EMBL/GenBank/DDBJ databases">
        <authorList>
            <person name="Depoorter E."/>
        </authorList>
    </citation>
    <scope>NUCLEOTIDE SEQUENCE [LARGE SCALE GENOMIC DNA]</scope>
    <source>
        <strain evidence="3 4">LMG 24286</strain>
    </source>
</reference>
<evidence type="ECO:0008006" key="5">
    <source>
        <dbReference type="Google" id="ProtNLM"/>
    </source>
</evidence>
<dbReference type="InterPro" id="IPR018309">
    <property type="entry name" value="Tscrpt_reg_PadR_C"/>
</dbReference>
<protein>
    <recommendedName>
        <fullName evidence="5">PadR family transcriptional regulator</fullName>
    </recommendedName>
</protein>
<dbReference type="RefSeq" id="WP_230098194.1">
    <property type="nucleotide sequence ID" value="NZ_CAKKNT010000004.1"/>
</dbReference>
<dbReference type="Gene3D" id="1.10.10.10">
    <property type="entry name" value="Winged helix-like DNA-binding domain superfamily/Winged helix DNA-binding domain"/>
    <property type="match status" value="1"/>
</dbReference>
<keyword evidence="4" id="KW-1185">Reference proteome</keyword>
<dbReference type="InterPro" id="IPR036388">
    <property type="entry name" value="WH-like_DNA-bd_sf"/>
</dbReference>
<sequence length="174" mass="20085">MQGKDVVLGLLNDQPRTGYEIKDIFETRLAYFFDGTYGMIYPTLRKLEKDGMITKEVVFQEGKPNKNIYSITPAGKAEFAAYMQTELADESIKSDFLLRMYFGKHLTTDQALAFIETQIDHQETKLRTLKAHYNEWIRNGITDLQIVTYKYGVANYEASLTVLKQAYLDIADRQ</sequence>
<evidence type="ECO:0000313" key="4">
    <source>
        <dbReference type="Proteomes" id="UP000789719"/>
    </source>
</evidence>
<dbReference type="Pfam" id="PF03551">
    <property type="entry name" value="PadR"/>
    <property type="match status" value="1"/>
</dbReference>
<organism evidence="3 4">
    <name type="scientific">Periweissella ghanensis</name>
    <dbReference type="NCBI Taxonomy" id="467997"/>
    <lineage>
        <taxon>Bacteria</taxon>
        <taxon>Bacillati</taxon>
        <taxon>Bacillota</taxon>
        <taxon>Bacilli</taxon>
        <taxon>Lactobacillales</taxon>
        <taxon>Lactobacillaceae</taxon>
        <taxon>Periweissella</taxon>
    </lineage>
</organism>
<evidence type="ECO:0000259" key="2">
    <source>
        <dbReference type="Pfam" id="PF10400"/>
    </source>
</evidence>
<evidence type="ECO:0000259" key="1">
    <source>
        <dbReference type="Pfam" id="PF03551"/>
    </source>
</evidence>
<comment type="caution">
    <text evidence="3">The sequence shown here is derived from an EMBL/GenBank/DDBJ whole genome shotgun (WGS) entry which is preliminary data.</text>
</comment>
<feature type="domain" description="Transcription regulator PadR N-terminal" evidence="1">
    <location>
        <begin position="7"/>
        <end position="80"/>
    </location>
</feature>
<dbReference type="PANTHER" id="PTHR43252">
    <property type="entry name" value="TRANSCRIPTIONAL REGULATOR YQJI"/>
    <property type="match status" value="1"/>
</dbReference>
<accession>A0ABN8BN82</accession>
<name>A0ABN8BN82_9LACO</name>
<dbReference type="EMBL" id="CAKKNT010000004">
    <property type="protein sequence ID" value="CAH0418088.1"/>
    <property type="molecule type" value="Genomic_DNA"/>
</dbReference>
<dbReference type="PANTHER" id="PTHR43252:SF6">
    <property type="entry name" value="NEGATIVE TRANSCRIPTION REGULATOR PADR"/>
    <property type="match status" value="1"/>
</dbReference>
<dbReference type="Gene3D" id="6.10.140.1570">
    <property type="match status" value="1"/>
</dbReference>